<reference evidence="1" key="1">
    <citation type="submission" date="2022-11" db="UniProtKB">
        <authorList>
            <consortium name="EnsemblMetazoa"/>
        </authorList>
    </citation>
    <scope>IDENTIFICATION</scope>
</reference>
<evidence type="ECO:0000313" key="2">
    <source>
        <dbReference type="Proteomes" id="UP000887567"/>
    </source>
</evidence>
<dbReference type="AlphaFoldDB" id="A0A913YP63"/>
<protein>
    <submittedName>
        <fullName evidence="1">Uncharacterized protein</fullName>
    </submittedName>
</protein>
<dbReference type="KEGG" id="epa:110243928"/>
<dbReference type="Proteomes" id="UP000887567">
    <property type="component" value="Unplaced"/>
</dbReference>
<dbReference type="OrthoDB" id="438440at2759"/>
<evidence type="ECO:0000313" key="1">
    <source>
        <dbReference type="EnsemblMetazoa" id="XP_028516292.1"/>
    </source>
</evidence>
<accession>A0A913YP63</accession>
<dbReference type="GeneID" id="110243928"/>
<keyword evidence="2" id="KW-1185">Reference proteome</keyword>
<dbReference type="RefSeq" id="XP_028516292.1">
    <property type="nucleotide sequence ID" value="XM_028660491.1"/>
</dbReference>
<dbReference type="EnsemblMetazoa" id="XM_028660491.1">
    <property type="protein sequence ID" value="XP_028516292.1"/>
    <property type="gene ID" value="LOC110243928"/>
</dbReference>
<proteinExistence type="predicted"/>
<sequence length="84" mass="9542">MRDTLTDMTGHGERIDIHVEGLEDGSMAHKGMFLTAQYIKDQLINKGILQGAFDEAQRRVNSIYFIVMVSKGGWKSWEDVRKAV</sequence>
<organism evidence="1 2">
    <name type="scientific">Exaiptasia diaphana</name>
    <name type="common">Tropical sea anemone</name>
    <name type="synonym">Aiptasia pulchella</name>
    <dbReference type="NCBI Taxonomy" id="2652724"/>
    <lineage>
        <taxon>Eukaryota</taxon>
        <taxon>Metazoa</taxon>
        <taxon>Cnidaria</taxon>
        <taxon>Anthozoa</taxon>
        <taxon>Hexacorallia</taxon>
        <taxon>Actiniaria</taxon>
        <taxon>Aiptasiidae</taxon>
        <taxon>Exaiptasia</taxon>
    </lineage>
</organism>
<name>A0A913YP63_EXADI</name>